<dbReference type="AlphaFoldDB" id="A0A843TT97"/>
<evidence type="ECO:0000313" key="5">
    <source>
        <dbReference type="Proteomes" id="UP000652761"/>
    </source>
</evidence>
<keyword evidence="2" id="KW-0472">Membrane</keyword>
<dbReference type="PANTHER" id="PTHR35762">
    <property type="entry name" value="TRANSMEMBRANE PROTEIN"/>
    <property type="match status" value="1"/>
</dbReference>
<sequence length="202" mass="23092">MDLVTVEKLQATKRSHRQKKAFVSLIRCCLSLLCLGLFLSSPLWLPIPCSSLRRFFDVSLPAGMLAYLFSPKCLFVLGNAIVVFLVGESRWSAGSVSAPLDVYEEYMVRRKGPLGTPVRVGKEGESKDWVGKGGLEDELDYEEEQEQEQEEVAEEVEEEEEEEDFNGEEEALPADELNRRVEDFIARVNWERRIEARMQLLM</sequence>
<dbReference type="EMBL" id="NMUH01000156">
    <property type="protein sequence ID" value="MQL73177.1"/>
    <property type="molecule type" value="Genomic_DNA"/>
</dbReference>
<feature type="region of interest" description="Disordered" evidence="1">
    <location>
        <begin position="141"/>
        <end position="176"/>
    </location>
</feature>
<evidence type="ECO:0000313" key="4">
    <source>
        <dbReference type="EMBL" id="MQL73177.1"/>
    </source>
</evidence>
<name>A0A843TT97_COLES</name>
<proteinExistence type="predicted"/>
<feature type="transmembrane region" description="Helical" evidence="2">
    <location>
        <begin position="21"/>
        <end position="45"/>
    </location>
</feature>
<dbReference type="OrthoDB" id="781735at2759"/>
<feature type="transmembrane region" description="Helical" evidence="2">
    <location>
        <begin position="65"/>
        <end position="86"/>
    </location>
</feature>
<feature type="domain" description="DUF4408" evidence="3">
    <location>
        <begin position="49"/>
        <end position="90"/>
    </location>
</feature>
<dbReference type="PANTHER" id="PTHR35762:SF2">
    <property type="entry name" value="TRANSMEMBRANE PROTEIN"/>
    <property type="match status" value="1"/>
</dbReference>
<organism evidence="4 5">
    <name type="scientific">Colocasia esculenta</name>
    <name type="common">Wild taro</name>
    <name type="synonym">Arum esculentum</name>
    <dbReference type="NCBI Taxonomy" id="4460"/>
    <lineage>
        <taxon>Eukaryota</taxon>
        <taxon>Viridiplantae</taxon>
        <taxon>Streptophyta</taxon>
        <taxon>Embryophyta</taxon>
        <taxon>Tracheophyta</taxon>
        <taxon>Spermatophyta</taxon>
        <taxon>Magnoliopsida</taxon>
        <taxon>Liliopsida</taxon>
        <taxon>Araceae</taxon>
        <taxon>Aroideae</taxon>
        <taxon>Colocasieae</taxon>
        <taxon>Colocasia</taxon>
    </lineage>
</organism>
<dbReference type="InterPro" id="IPR025520">
    <property type="entry name" value="DUF4408"/>
</dbReference>
<protein>
    <recommendedName>
        <fullName evidence="3">DUF4408 domain-containing protein</fullName>
    </recommendedName>
</protein>
<evidence type="ECO:0000256" key="2">
    <source>
        <dbReference type="SAM" id="Phobius"/>
    </source>
</evidence>
<keyword evidence="2" id="KW-1133">Transmembrane helix</keyword>
<gene>
    <name evidence="4" type="ORF">Taro_005546</name>
</gene>
<reference evidence="4" key="1">
    <citation type="submission" date="2017-07" db="EMBL/GenBank/DDBJ databases">
        <title>Taro Niue Genome Assembly and Annotation.</title>
        <authorList>
            <person name="Atibalentja N."/>
            <person name="Keating K."/>
            <person name="Fields C.J."/>
        </authorList>
    </citation>
    <scope>NUCLEOTIDE SEQUENCE</scope>
    <source>
        <strain evidence="4">Niue_2</strain>
        <tissue evidence="4">Leaf</tissue>
    </source>
</reference>
<evidence type="ECO:0000256" key="1">
    <source>
        <dbReference type="SAM" id="MobiDB-lite"/>
    </source>
</evidence>
<dbReference type="Pfam" id="PF14364">
    <property type="entry name" value="DUF4408"/>
    <property type="match status" value="1"/>
</dbReference>
<accession>A0A843TT97</accession>
<dbReference type="Proteomes" id="UP000652761">
    <property type="component" value="Unassembled WGS sequence"/>
</dbReference>
<feature type="compositionally biased region" description="Acidic residues" evidence="1">
    <location>
        <begin position="141"/>
        <end position="173"/>
    </location>
</feature>
<keyword evidence="5" id="KW-1185">Reference proteome</keyword>
<comment type="caution">
    <text evidence="4">The sequence shown here is derived from an EMBL/GenBank/DDBJ whole genome shotgun (WGS) entry which is preliminary data.</text>
</comment>
<keyword evidence="2" id="KW-0812">Transmembrane</keyword>
<evidence type="ECO:0000259" key="3">
    <source>
        <dbReference type="Pfam" id="PF14364"/>
    </source>
</evidence>